<dbReference type="GeneID" id="36563169"/>
<dbReference type="Proteomes" id="UP000234275">
    <property type="component" value="Unassembled WGS sequence"/>
</dbReference>
<reference evidence="1 2" key="1">
    <citation type="submission" date="2016-12" db="EMBL/GenBank/DDBJ databases">
        <title>The genomes of Aspergillus section Nigri reveals drivers in fungal speciation.</title>
        <authorList>
            <consortium name="DOE Joint Genome Institute"/>
            <person name="Vesth T.C."/>
            <person name="Nybo J."/>
            <person name="Theobald S."/>
            <person name="Brandl J."/>
            <person name="Frisvad J.C."/>
            <person name="Nielsen K.F."/>
            <person name="Lyhne E.K."/>
            <person name="Kogle M.E."/>
            <person name="Kuo A."/>
            <person name="Riley R."/>
            <person name="Clum A."/>
            <person name="Nolan M."/>
            <person name="Lipzen A."/>
            <person name="Salamov A."/>
            <person name="Henrissat B."/>
            <person name="Wiebenga A."/>
            <person name="De Vries R.P."/>
            <person name="Grigoriev I.V."/>
            <person name="Mortensen U.H."/>
            <person name="Andersen M.R."/>
            <person name="Baker S.E."/>
        </authorList>
    </citation>
    <scope>NUCLEOTIDE SEQUENCE [LARGE SCALE GENOMIC DNA]</scope>
    <source>
        <strain evidence="1 2">IBT 23096</strain>
    </source>
</reference>
<sequence length="151" mass="16605">MMFCAQSHGGRSRLVGQETKTPRIARTGRCQGLTIVGNDRLDWCRWIPPIEEWTNRFFSQVATEGISNSSTASVVCAVPRTHVIPLLPLLSLSLSLSLPLRVAESTPPFVFNSTITTLLPTSIIRAEADPMAPCNTFKSKSKKRQPVGPTR</sequence>
<organism evidence="1 2">
    <name type="scientific">Aspergillus steynii IBT 23096</name>
    <dbReference type="NCBI Taxonomy" id="1392250"/>
    <lineage>
        <taxon>Eukaryota</taxon>
        <taxon>Fungi</taxon>
        <taxon>Dikarya</taxon>
        <taxon>Ascomycota</taxon>
        <taxon>Pezizomycotina</taxon>
        <taxon>Eurotiomycetes</taxon>
        <taxon>Eurotiomycetidae</taxon>
        <taxon>Eurotiales</taxon>
        <taxon>Aspergillaceae</taxon>
        <taxon>Aspergillus</taxon>
        <taxon>Aspergillus subgen. Circumdati</taxon>
    </lineage>
</organism>
<keyword evidence="2" id="KW-1185">Reference proteome</keyword>
<proteinExistence type="predicted"/>
<evidence type="ECO:0000313" key="1">
    <source>
        <dbReference type="EMBL" id="PLB52188.1"/>
    </source>
</evidence>
<dbReference type="AlphaFoldDB" id="A0A2I2GH33"/>
<accession>A0A2I2GH33</accession>
<name>A0A2I2GH33_9EURO</name>
<comment type="caution">
    <text evidence="1">The sequence shown here is derived from an EMBL/GenBank/DDBJ whole genome shotgun (WGS) entry which is preliminary data.</text>
</comment>
<evidence type="ECO:0000313" key="2">
    <source>
        <dbReference type="Proteomes" id="UP000234275"/>
    </source>
</evidence>
<dbReference type="VEuPathDB" id="FungiDB:P170DRAFT_98517"/>
<protein>
    <submittedName>
        <fullName evidence="1">Uncharacterized protein</fullName>
    </submittedName>
</protein>
<dbReference type="EMBL" id="MSFO01000002">
    <property type="protein sequence ID" value="PLB52188.1"/>
    <property type="molecule type" value="Genomic_DNA"/>
</dbReference>
<gene>
    <name evidence="1" type="ORF">P170DRAFT_98517</name>
</gene>
<dbReference type="RefSeq" id="XP_024707490.1">
    <property type="nucleotide sequence ID" value="XM_024855462.1"/>
</dbReference>